<proteinExistence type="predicted"/>
<keyword evidence="4" id="KW-0472">Membrane</keyword>
<keyword evidence="2" id="KW-0812">Transmembrane</keyword>
<gene>
    <name evidence="6" type="ORF">G5B40_04105</name>
</gene>
<dbReference type="EMBL" id="CP049056">
    <property type="protein sequence ID" value="QIE54695.1"/>
    <property type="molecule type" value="Genomic_DNA"/>
</dbReference>
<dbReference type="KEGG" id="hdh:G5B40_04105"/>
<dbReference type="PANTHER" id="PTHR36985">
    <property type="entry name" value="TRANSLOCATION AND ASSEMBLY MODULE SUBUNIT TAMB"/>
    <property type="match status" value="1"/>
</dbReference>
<evidence type="ECO:0000256" key="1">
    <source>
        <dbReference type="ARBA" id="ARBA00004167"/>
    </source>
</evidence>
<dbReference type="GO" id="GO:0009306">
    <property type="term" value="P:protein secretion"/>
    <property type="evidence" value="ECO:0007669"/>
    <property type="project" value="InterPro"/>
</dbReference>
<organism evidence="6 7">
    <name type="scientific">Pikeienuella piscinae</name>
    <dbReference type="NCBI Taxonomy" id="2748098"/>
    <lineage>
        <taxon>Bacteria</taxon>
        <taxon>Pseudomonadati</taxon>
        <taxon>Pseudomonadota</taxon>
        <taxon>Alphaproteobacteria</taxon>
        <taxon>Rhodobacterales</taxon>
        <taxon>Paracoccaceae</taxon>
        <taxon>Pikeienuella</taxon>
    </lineage>
</organism>
<keyword evidence="7" id="KW-1185">Reference proteome</keyword>
<dbReference type="Proteomes" id="UP000503336">
    <property type="component" value="Chromosome"/>
</dbReference>
<dbReference type="RefSeq" id="WP_165095365.1">
    <property type="nucleotide sequence ID" value="NZ_CP049056.1"/>
</dbReference>
<accession>A0A7L5BT65</accession>
<dbReference type="PANTHER" id="PTHR36985:SF1">
    <property type="entry name" value="TRANSLOCATION AND ASSEMBLY MODULE SUBUNIT TAMB"/>
    <property type="match status" value="1"/>
</dbReference>
<evidence type="ECO:0000256" key="4">
    <source>
        <dbReference type="ARBA" id="ARBA00023136"/>
    </source>
</evidence>
<evidence type="ECO:0000313" key="6">
    <source>
        <dbReference type="EMBL" id="QIE54695.1"/>
    </source>
</evidence>
<dbReference type="GO" id="GO:0005886">
    <property type="term" value="C:plasma membrane"/>
    <property type="evidence" value="ECO:0007669"/>
    <property type="project" value="InterPro"/>
</dbReference>
<feature type="domain" description="Translocation and assembly module TamB C-terminal" evidence="5">
    <location>
        <begin position="1213"/>
        <end position="1533"/>
    </location>
</feature>
<evidence type="ECO:0000313" key="7">
    <source>
        <dbReference type="Proteomes" id="UP000503336"/>
    </source>
</evidence>
<comment type="subcellular location">
    <subcellularLocation>
        <location evidence="1">Membrane</location>
        <topology evidence="1">Single-pass membrane protein</topology>
    </subcellularLocation>
</comment>
<keyword evidence="3" id="KW-1133">Transmembrane helix</keyword>
<protein>
    <recommendedName>
        <fullName evidence="5">Translocation and assembly module TamB C-terminal domain-containing protein</fullName>
    </recommendedName>
</protein>
<dbReference type="Pfam" id="PF04357">
    <property type="entry name" value="TamB"/>
    <property type="match status" value="1"/>
</dbReference>
<evidence type="ECO:0000256" key="3">
    <source>
        <dbReference type="ARBA" id="ARBA00022989"/>
    </source>
</evidence>
<evidence type="ECO:0000259" key="5">
    <source>
        <dbReference type="Pfam" id="PF04357"/>
    </source>
</evidence>
<evidence type="ECO:0000256" key="2">
    <source>
        <dbReference type="ARBA" id="ARBA00022692"/>
    </source>
</evidence>
<reference evidence="6 7" key="1">
    <citation type="submission" date="2020-02" db="EMBL/GenBank/DDBJ databases">
        <title>complete genome sequence of Rhodobacteraceae bacterium.</title>
        <authorList>
            <person name="Park J."/>
            <person name="Kim Y.-S."/>
            <person name="Kim K.-H."/>
        </authorList>
    </citation>
    <scope>NUCLEOTIDE SEQUENCE [LARGE SCALE GENOMIC DNA]</scope>
    <source>
        <strain evidence="6 7">RR4-56</strain>
    </source>
</reference>
<dbReference type="InterPro" id="IPR007452">
    <property type="entry name" value="TamB_C"/>
</dbReference>
<name>A0A7L5BT65_9RHOB</name>
<sequence length="1533" mass="156408">MARLRPLLPLVLVLALALPAAAQFSFLGLKNSLVDFVLDQISVPGELEITAEGVEDADDGSTEIVGLKVADADSVWLTVERLSLNWSPSRILLGDLVVNRLAATGVSVLRAPNASAVAVEVKDDSELAETDDEPFDWPRSPITTRIESMELIRVVVAPDLAPGLPGIAFDATGAARDEGDEQSLRLNITRRDNVFGRIEFDYLRDFAEERLDLTLAAAEDPGGLVAALAGLPNDSASRIELFATGPLTDWEVTLDGEVERVITAEGSGRVNAVGRLSAKADLVVTPGEELAATYGPSTAAVLAPEARLRFDMAEDENGLVSIREGQIEAHDLDLTASGTFDRREAVADLDVVLEARAGLSDLVEGVEFTRFGFVGAVNGPLDNLASEGRLSLEGLKTAAVDIASAGLDAGVRVRGDEITLDVGGGARGLRLDRLGPDLLGEVEIAAAGVYDGVAARLSTIQVTSTPLTLEASGGVDLEGETVELTYKLDAPRLGPLAAAYDVDATGALNASGAVTGPFALPRLAGEAALEGLRFEGEDYGAVRLTHDATFGETPEGIVALKADGSRFGEVAFDGGFRLDDDRLALSDMTATGLGALIAGDAEIDLATTLVDGDIRIDAPDLAPFEAVTGEPSTGAITGHVVLTSADEKQNAELALDLSSIDVADIRVAAATLDARVTDALGAPAASGTLEASGVSAFGYGVDRLALSGDGTDLTGAPAFDVDGSFDAADLNQATIASGALKAKGDVGDMTVDVTLSGVAGDETVGEVAVAEAKLNARIRDALGALAAEGTLDASGIAGFGLALDSLAVKGSGEGLTTDNPAFDVVADLAGADLGAAGVQTTKITAKGDLADLTATLRADRITAEGATVTSATLDARVQDATGGDPAISAKAQISSADLGAARLDRTVLTAEGKLSALALDLKSSGALDSEEPIRVAAAASADLAGDGPQATISRFSAEAGDARVALRAPLRVSSADGVTKFDGVNLGLPGGALTGAAALHADGLTGDLKLDAPELKPIAELGGLPLEQGALWLTAKFDTRKGSPGADIALSATELRFAEAVADIGALNLEADIDWNGREARANASLAGPYRNPLRVSAAAPLLATGGPIPTVPQNGALSGSVDWSGRIGDLWALVPAPGHVLDGAARVALRLSGTMANPIVGGEIALSDGSYQNLDAGTILTDLEIHSSVSSTGAFVVDITAEDGSGGAVAAIATIEEGEVQATVTAAGATLVRRDDVAAVLTIDLAVAGPLSGPDISGTVNIDKAEVRLVAATPPGVADIGEVRFKGEKIEPEPEPAGDDIALNIDITGPANIFVRGRGLDSEWKVDLEVRGTAADPRITGLVEKRRGVLNFLGRVFELDPGEVRFTGGPGIDPLLDIKLLRENDGVTGGIAISGTAQAPEINFTSTPPLPEEEVLPRVLFGRSKQSLSASEALTLAVGVATLLDGGGGAIGGVRGAVGLDVLRFDQDDEGQSSLTLGSNVTDDLFVGAKQPIGGGSGSVVVEVEVYEDVHINSEVGPDVGTSLGLKWKKDF</sequence>